<keyword evidence="5 6" id="KW-0238">DNA-binding</keyword>
<evidence type="ECO:0000256" key="1">
    <source>
        <dbReference type="ARBA" id="ARBA00022649"/>
    </source>
</evidence>
<reference evidence="8 9" key="1">
    <citation type="journal article" date="2019" name="J Genomics">
        <title>The Draft Genome of a Hydrogen-producing Cyanobacterium, Arthrospira platensis NIES-46.</title>
        <authorList>
            <person name="Suzuki S."/>
            <person name="Yamaguchi H."/>
            <person name="Kawachi M."/>
        </authorList>
    </citation>
    <scope>NUCLEOTIDE SEQUENCE [LARGE SCALE GENOMIC DNA]</scope>
    <source>
        <strain evidence="8 9">NIES-46</strain>
    </source>
</reference>
<evidence type="ECO:0000256" key="4">
    <source>
        <dbReference type="ARBA" id="ARBA00022695"/>
    </source>
</evidence>
<dbReference type="RefSeq" id="WP_006617490.1">
    <property type="nucleotide sequence ID" value="NZ_BIMW01000001.1"/>
</dbReference>
<comment type="caution">
    <text evidence="6">Lacks conserved residue(s) required for the propagation of feature annotation.</text>
</comment>
<organism evidence="8 9">
    <name type="scientific">Limnospira platensis NIES-46</name>
    <dbReference type="NCBI Taxonomy" id="1236695"/>
    <lineage>
        <taxon>Bacteria</taxon>
        <taxon>Bacillati</taxon>
        <taxon>Cyanobacteriota</taxon>
        <taxon>Cyanophyceae</taxon>
        <taxon>Oscillatoriophycideae</taxon>
        <taxon>Oscillatoriales</taxon>
        <taxon>Sirenicapillariaceae</taxon>
        <taxon>Limnospira</taxon>
    </lineage>
</organism>
<comment type="similarity">
    <text evidence="6">Belongs to the DarT ADP-ribosyltransferase family.</text>
</comment>
<accession>A0A5M3SZX2</accession>
<evidence type="ECO:0000259" key="7">
    <source>
        <dbReference type="PROSITE" id="PS52018"/>
    </source>
</evidence>
<evidence type="ECO:0000256" key="2">
    <source>
        <dbReference type="ARBA" id="ARBA00022676"/>
    </source>
</evidence>
<evidence type="ECO:0000313" key="9">
    <source>
        <dbReference type="Proteomes" id="UP000326169"/>
    </source>
</evidence>
<dbReference type="GeneID" id="301681003"/>
<comment type="caution">
    <text evidence="8">The sequence shown here is derived from an EMBL/GenBank/DDBJ whole genome shotgun (WGS) entry which is preliminary data.</text>
</comment>
<evidence type="ECO:0000313" key="8">
    <source>
        <dbReference type="EMBL" id="GCE91987.1"/>
    </source>
</evidence>
<name>A0A5M3SZX2_LIMPL</name>
<keyword evidence="1 6" id="KW-1277">Toxin-antitoxin system</keyword>
<dbReference type="InterPro" id="IPR029494">
    <property type="entry name" value="DarT"/>
</dbReference>
<keyword evidence="4" id="KW-0548">Nucleotidyltransferase</keyword>
<dbReference type="Proteomes" id="UP000326169">
    <property type="component" value="Unassembled WGS sequence"/>
</dbReference>
<dbReference type="EMBL" id="BIMW01000001">
    <property type="protein sequence ID" value="GCE91987.1"/>
    <property type="molecule type" value="Genomic_DNA"/>
</dbReference>
<dbReference type="Pfam" id="PF14487">
    <property type="entry name" value="DarT"/>
    <property type="match status" value="1"/>
</dbReference>
<keyword evidence="2" id="KW-0328">Glycosyltransferase</keyword>
<evidence type="ECO:0000256" key="5">
    <source>
        <dbReference type="ARBA" id="ARBA00023125"/>
    </source>
</evidence>
<feature type="domain" description="DarT" evidence="7">
    <location>
        <begin position="1"/>
        <end position="117"/>
    </location>
</feature>
<sequence>MRSGGILANKRLKFQRINYVDIAHETIQNKRAQINIPCSRGGTLHDYVPWYFAPRSPMLYAISRGNVQGYEEGQSPVVHLVATAEDIAAAGLPLKSVKMNGLITTRTREFLSGNDSV</sequence>
<keyword evidence="3" id="KW-0808">Transferase</keyword>
<keyword evidence="9" id="KW-1185">Reference proteome</keyword>
<evidence type="ECO:0000256" key="6">
    <source>
        <dbReference type="PROSITE-ProRule" id="PRU01362"/>
    </source>
</evidence>
<protein>
    <recommendedName>
        <fullName evidence="7">DarT domain-containing protein</fullName>
    </recommendedName>
</protein>
<evidence type="ECO:0000256" key="3">
    <source>
        <dbReference type="ARBA" id="ARBA00022679"/>
    </source>
</evidence>
<proteinExistence type="inferred from homology"/>
<dbReference type="PROSITE" id="PS52018">
    <property type="entry name" value="DART"/>
    <property type="match status" value="1"/>
</dbReference>
<gene>
    <name evidence="8" type="ORF">NIES46_00210</name>
</gene>